<dbReference type="PANTHER" id="PTHR40375">
    <property type="entry name" value="SPORULATION-SPECIFIC PROTEIN 22"/>
    <property type="match status" value="1"/>
</dbReference>
<dbReference type="GO" id="GO:0051321">
    <property type="term" value="P:meiotic cell cycle"/>
    <property type="evidence" value="ECO:0007669"/>
    <property type="project" value="UniProtKB-KW"/>
</dbReference>
<dbReference type="InterPro" id="IPR001138">
    <property type="entry name" value="Zn2Cys6_DnaBD"/>
</dbReference>
<gene>
    <name evidence="4" type="ORF">BJ875DRAFT_443387</name>
</gene>
<feature type="region of interest" description="Disordered" evidence="3">
    <location>
        <begin position="61"/>
        <end position="122"/>
    </location>
</feature>
<evidence type="ECO:0000256" key="2">
    <source>
        <dbReference type="ARBA" id="ARBA00023254"/>
    </source>
</evidence>
<keyword evidence="2" id="KW-0469">Meiosis</keyword>
<evidence type="ECO:0000256" key="3">
    <source>
        <dbReference type="SAM" id="MobiDB-lite"/>
    </source>
</evidence>
<feature type="compositionally biased region" description="Basic and acidic residues" evidence="3">
    <location>
        <begin position="61"/>
        <end position="72"/>
    </location>
</feature>
<dbReference type="GO" id="GO:0000981">
    <property type="term" value="F:DNA-binding transcription factor activity, RNA polymerase II-specific"/>
    <property type="evidence" value="ECO:0007669"/>
    <property type="project" value="InterPro"/>
</dbReference>
<dbReference type="OrthoDB" id="65716at2759"/>
<dbReference type="GO" id="GO:0008270">
    <property type="term" value="F:zinc ion binding"/>
    <property type="evidence" value="ECO:0007669"/>
    <property type="project" value="InterPro"/>
</dbReference>
<organism evidence="4 5">
    <name type="scientific">Amylocarpus encephaloides</name>
    <dbReference type="NCBI Taxonomy" id="45428"/>
    <lineage>
        <taxon>Eukaryota</taxon>
        <taxon>Fungi</taxon>
        <taxon>Dikarya</taxon>
        <taxon>Ascomycota</taxon>
        <taxon>Pezizomycotina</taxon>
        <taxon>Leotiomycetes</taxon>
        <taxon>Helotiales</taxon>
        <taxon>Helotiales incertae sedis</taxon>
        <taxon>Amylocarpus</taxon>
    </lineage>
</organism>
<protein>
    <submittedName>
        <fullName evidence="4">Meiosis protein SPO22/ZIP4 like-domain-containing protein</fullName>
    </submittedName>
</protein>
<feature type="compositionally biased region" description="Polar residues" evidence="3">
    <location>
        <begin position="106"/>
        <end position="122"/>
    </location>
</feature>
<feature type="region of interest" description="Disordered" evidence="3">
    <location>
        <begin position="1"/>
        <end position="35"/>
    </location>
</feature>
<dbReference type="CDD" id="cd00067">
    <property type="entry name" value="GAL4"/>
    <property type="match status" value="1"/>
</dbReference>
<reference evidence="4" key="1">
    <citation type="journal article" date="2021" name="IMA Fungus">
        <title>Genomic characterization of three marine fungi, including Emericellopsis atlantica sp. nov. with signatures of a generalist lifestyle and marine biomass degradation.</title>
        <authorList>
            <person name="Hagestad O.C."/>
            <person name="Hou L."/>
            <person name="Andersen J.H."/>
            <person name="Hansen E.H."/>
            <person name="Altermark B."/>
            <person name="Li C."/>
            <person name="Kuhnert E."/>
            <person name="Cox R.J."/>
            <person name="Crous P.W."/>
            <person name="Spatafora J.W."/>
            <person name="Lail K."/>
            <person name="Amirebrahimi M."/>
            <person name="Lipzen A."/>
            <person name="Pangilinan J."/>
            <person name="Andreopoulos W."/>
            <person name="Hayes R.D."/>
            <person name="Ng V."/>
            <person name="Grigoriev I.V."/>
            <person name="Jackson S.A."/>
            <person name="Sutton T.D.S."/>
            <person name="Dobson A.D.W."/>
            <person name="Rama T."/>
        </authorList>
    </citation>
    <scope>NUCLEOTIDE SEQUENCE</scope>
    <source>
        <strain evidence="4">TRa018bII</strain>
    </source>
</reference>
<feature type="compositionally biased region" description="Low complexity" evidence="3">
    <location>
        <begin position="16"/>
        <end position="27"/>
    </location>
</feature>
<evidence type="ECO:0000313" key="4">
    <source>
        <dbReference type="EMBL" id="KAG9232181.1"/>
    </source>
</evidence>
<dbReference type="InterPro" id="IPR013940">
    <property type="entry name" value="Spo22/ZIP4/TEX11"/>
</dbReference>
<keyword evidence="5" id="KW-1185">Reference proteome</keyword>
<evidence type="ECO:0000313" key="5">
    <source>
        <dbReference type="Proteomes" id="UP000824998"/>
    </source>
</evidence>
<dbReference type="Proteomes" id="UP000824998">
    <property type="component" value="Unassembled WGS sequence"/>
</dbReference>
<accession>A0A9P7YF14</accession>
<dbReference type="PANTHER" id="PTHR40375:SF2">
    <property type="entry name" value="SPORULATION-SPECIFIC PROTEIN 22"/>
    <property type="match status" value="1"/>
</dbReference>
<dbReference type="GO" id="GO:0090173">
    <property type="term" value="P:regulation of synaptonemal complex assembly"/>
    <property type="evidence" value="ECO:0007669"/>
    <property type="project" value="InterPro"/>
</dbReference>
<sequence>MEQNGGSNGHDTMPEASSAASATATSKNAKKRRKVNHACVYCRRSERPCARCIKRNIGHLCHDEPREPESATKKSKKQQSISAAEDDDATVEHLQSNAKGGMSSAVEPSQNQSQDSLTIGTTALPQGGSLQLAQPLPVSGLQANALNASGNQFIGYSNNDWLGTPSQFQDMHNYHPSYMFNAPEVTNEYNLLNDFLNNSLLDDGALLPEEPSGFFNDQPAMMSGGVSNAAGPQQTASLGITANAQGSGISRPASVIPADKARDYYLQAADPSGNDAPEERMQRLLRAKYDAGMLKPFNYVKGYARLSIYMDGHMHATSKQKILRQLERFRPKFREKVQALTDIELIYVEMWFERSLMEYDRGKIALHEILAEESLVNYWEKFGAIAFDQTQKALLTSCSLKNPDDQSKDPTIKCCFSFTIRRDDHKISSDFLLGEGEIPRRVECALSGLEVVSERYIELSLVGRDHALQQGKWRRCRQAVLIKRSVSKFFYASYRFRAEMTSKLRAAISSRSSGTLLHEIERAIASIPNSLGTATASRTEEIDTAATVLWNHCTRLRRDNDSETPQEVPIILDKARVFAFLLLCRAHDLGNFTGQNALRLMKIGFKAAKCCLDREDVELAAKVLERLGQLEHSLKEKLLELSAEHAGKIQRLSSEYFVLRASLAWHQEQFDIVEHMYKNAQSTQRTFDPVTAENLADVLFEMGNKFLATQDYPMAVKWLDRSLEVLSGQELERLSMDASELRITIIQSAVKARLQLKQEDALTQAQNHINILQNELGDKLIVLLLRLEILEASPAESFDTASYFEILERIIRSVVLSEPNVKLILACIRKLNSKESLLACKSLDHFFTMRIIPDRVENLVEKVLITRLWMAIGQEDKLETLISLEEFLGLATENFEAAVTSAATLAAHTLLWKRIESNYSQTRYTLAEKWCQVALHRVFQSSGDVNKARIYRKLLTCALARQDQNSAIEAFTMMPETAKNEPMTRFLMYKIAIRFQLVELAAESLQLISSASTNDPALLYSCCLYSMNGKDQIQTLAALQLVLEKFNYSPPLPVHLPSLLRVTIGITSRLVSDQDAHSLTEETEVLINKLCKIFEGAVNATRKSGKPSGPELWTTFELDWFSKNSYNTAIKHITIWPPIYPVRMLKCCIAFIDQYPRDMPIPVSEDLSLRKMFCEFCAGSAVTVLARGEDNIEVQMQHYLELRKHVASFDRLLEDKLGKMEERQSEDLMHKLATLLAFDFEAACHLKAWDDLATSISKASACRNMHTYQLMADCLLSLQVPTPILIRTLKQIINMASELDMAIISLAKYTRCLFQIALANSPEVAESLLEQVASNSKEASGTDHPYPSEELDWMATRAFNHAVDLYCLDQDDACRNWASKALNIAHFCNDNGALEAFLRERFAVLRLR</sequence>
<keyword evidence="1" id="KW-0539">Nucleus</keyword>
<proteinExistence type="predicted"/>
<evidence type="ECO:0000256" key="1">
    <source>
        <dbReference type="ARBA" id="ARBA00023242"/>
    </source>
</evidence>
<name>A0A9P7YF14_9HELO</name>
<dbReference type="InterPro" id="IPR039057">
    <property type="entry name" value="Spo22/ZIP4"/>
</dbReference>
<dbReference type="EMBL" id="MU251561">
    <property type="protein sequence ID" value="KAG9232181.1"/>
    <property type="molecule type" value="Genomic_DNA"/>
</dbReference>
<dbReference type="Pfam" id="PF08631">
    <property type="entry name" value="SPO22"/>
    <property type="match status" value="1"/>
</dbReference>
<comment type="caution">
    <text evidence="4">The sequence shown here is derived from an EMBL/GenBank/DDBJ whole genome shotgun (WGS) entry which is preliminary data.</text>
</comment>